<evidence type="ECO:0000313" key="1">
    <source>
        <dbReference type="EnsemblProtists" id="PYU1_T013967"/>
    </source>
</evidence>
<organism evidence="1 2">
    <name type="scientific">Globisporangium ultimum (strain ATCC 200006 / CBS 805.95 / DAOM BR144)</name>
    <name type="common">Pythium ultimum</name>
    <dbReference type="NCBI Taxonomy" id="431595"/>
    <lineage>
        <taxon>Eukaryota</taxon>
        <taxon>Sar</taxon>
        <taxon>Stramenopiles</taxon>
        <taxon>Oomycota</taxon>
        <taxon>Peronosporomycetes</taxon>
        <taxon>Pythiales</taxon>
        <taxon>Pythiaceae</taxon>
        <taxon>Globisporangium</taxon>
    </lineage>
</organism>
<dbReference type="Proteomes" id="UP000019132">
    <property type="component" value="Unassembled WGS sequence"/>
</dbReference>
<keyword evidence="2" id="KW-1185">Reference proteome</keyword>
<dbReference type="AlphaFoldDB" id="K3X9R8"/>
<dbReference type="InParanoid" id="K3X9R8"/>
<dbReference type="EnsemblProtists" id="PYU1_T013967">
    <property type="protein sequence ID" value="PYU1_T013967"/>
    <property type="gene ID" value="PYU1_G013938"/>
</dbReference>
<protein>
    <submittedName>
        <fullName evidence="1">Uncharacterized protein</fullName>
    </submittedName>
</protein>
<dbReference type="HOGENOM" id="CLU_1457255_0_0_1"/>
<sequence length="186" mass="21325">MLRRFAHTPATVSVVRCNETLEPNSVLRALEENRGLRIYAAPRDTDDLLSVTLDIYTVEALRAAHITPLSPEKEKLQVPRYSRKVSWSKLLQLRKALHSKFVCQQCDKCQEMMEYLEHCFERPAMFARTWNGEMILNTKAVAHFMNTLVAFVGSLQECIPGACEDRHRQFVNCVSSFLVPASTKHE</sequence>
<dbReference type="eggNOG" id="ENOG502RW72">
    <property type="taxonomic scope" value="Eukaryota"/>
</dbReference>
<reference evidence="2" key="2">
    <citation type="submission" date="2010-04" db="EMBL/GenBank/DDBJ databases">
        <authorList>
            <person name="Buell R."/>
            <person name="Hamilton J."/>
            <person name="Hostetler J."/>
        </authorList>
    </citation>
    <scope>NUCLEOTIDE SEQUENCE [LARGE SCALE GENOMIC DNA]</scope>
    <source>
        <strain evidence="2">DAOM:BR144</strain>
    </source>
</reference>
<dbReference type="EMBL" id="GL376578">
    <property type="status" value="NOT_ANNOTATED_CDS"/>
    <property type="molecule type" value="Genomic_DNA"/>
</dbReference>
<evidence type="ECO:0000313" key="2">
    <source>
        <dbReference type="Proteomes" id="UP000019132"/>
    </source>
</evidence>
<reference evidence="2" key="1">
    <citation type="journal article" date="2010" name="Genome Biol.">
        <title>Genome sequence of the necrotrophic plant pathogen Pythium ultimum reveals original pathogenicity mechanisms and effector repertoire.</title>
        <authorList>
            <person name="Levesque C.A."/>
            <person name="Brouwer H."/>
            <person name="Cano L."/>
            <person name="Hamilton J.P."/>
            <person name="Holt C."/>
            <person name="Huitema E."/>
            <person name="Raffaele S."/>
            <person name="Robideau G.P."/>
            <person name="Thines M."/>
            <person name="Win J."/>
            <person name="Zerillo M.M."/>
            <person name="Beakes G.W."/>
            <person name="Boore J.L."/>
            <person name="Busam D."/>
            <person name="Dumas B."/>
            <person name="Ferriera S."/>
            <person name="Fuerstenberg S.I."/>
            <person name="Gachon C.M."/>
            <person name="Gaulin E."/>
            <person name="Govers F."/>
            <person name="Grenville-Briggs L."/>
            <person name="Horner N."/>
            <person name="Hostetler J."/>
            <person name="Jiang R.H."/>
            <person name="Johnson J."/>
            <person name="Krajaejun T."/>
            <person name="Lin H."/>
            <person name="Meijer H.J."/>
            <person name="Moore B."/>
            <person name="Morris P."/>
            <person name="Phuntmart V."/>
            <person name="Puiu D."/>
            <person name="Shetty J."/>
            <person name="Stajich J.E."/>
            <person name="Tripathy S."/>
            <person name="Wawra S."/>
            <person name="van West P."/>
            <person name="Whitty B.R."/>
            <person name="Coutinho P.M."/>
            <person name="Henrissat B."/>
            <person name="Martin F."/>
            <person name="Thomas P.D."/>
            <person name="Tyler B.M."/>
            <person name="De Vries R.P."/>
            <person name="Kamoun S."/>
            <person name="Yandell M."/>
            <person name="Tisserat N."/>
            <person name="Buell C.R."/>
        </authorList>
    </citation>
    <scope>NUCLEOTIDE SEQUENCE</scope>
    <source>
        <strain evidence="2">DAOM:BR144</strain>
    </source>
</reference>
<proteinExistence type="predicted"/>
<accession>K3X9R8</accession>
<reference evidence="1" key="3">
    <citation type="submission" date="2015-02" db="UniProtKB">
        <authorList>
            <consortium name="EnsemblProtists"/>
        </authorList>
    </citation>
    <scope>IDENTIFICATION</scope>
    <source>
        <strain evidence="1">DAOM BR144</strain>
    </source>
</reference>
<name>K3X9R8_GLOUD</name>
<dbReference type="VEuPathDB" id="FungiDB:PYU1_G013938"/>